<evidence type="ECO:0000256" key="7">
    <source>
        <dbReference type="ARBA" id="ARBA00023014"/>
    </source>
</evidence>
<reference evidence="11" key="1">
    <citation type="submission" date="2017-09" db="EMBL/GenBank/DDBJ databases">
        <title>Depth-based differentiation of microbial function through sediment-hosted aquifers and enrichment of novel symbionts in the deep terrestrial subsurface.</title>
        <authorList>
            <person name="Probst A.J."/>
            <person name="Ladd B."/>
            <person name="Jarett J.K."/>
            <person name="Geller-Mcgrath D.E."/>
            <person name="Sieber C.M.K."/>
            <person name="Emerson J.B."/>
            <person name="Anantharaman K."/>
            <person name="Thomas B.C."/>
            <person name="Malmstrom R."/>
            <person name="Stieglmeier M."/>
            <person name="Klingl A."/>
            <person name="Woyke T."/>
            <person name="Ryan C.M."/>
            <person name="Banfield J.F."/>
        </authorList>
    </citation>
    <scope>NUCLEOTIDE SEQUENCE [LARGE SCALE GENOMIC DNA]</scope>
</reference>
<dbReference type="SUPFAM" id="SSF54862">
    <property type="entry name" value="4Fe-4S ferredoxins"/>
    <property type="match status" value="1"/>
</dbReference>
<dbReference type="InterPro" id="IPR017896">
    <property type="entry name" value="4Fe4S_Fe-S-bd"/>
</dbReference>
<dbReference type="PANTHER" id="PTHR43687">
    <property type="entry name" value="ADENYLYLSULFATE REDUCTASE, BETA SUBUNIT"/>
    <property type="match status" value="1"/>
</dbReference>
<evidence type="ECO:0000256" key="4">
    <source>
        <dbReference type="ARBA" id="ARBA00022737"/>
    </source>
</evidence>
<dbReference type="AlphaFoldDB" id="A0A2M7SDL6"/>
<proteinExistence type="predicted"/>
<dbReference type="InterPro" id="IPR017900">
    <property type="entry name" value="4Fe4S_Fe_S_CS"/>
</dbReference>
<comment type="caution">
    <text evidence="10">The sequence shown here is derived from an EMBL/GenBank/DDBJ whole genome shotgun (WGS) entry which is preliminary data.</text>
</comment>
<dbReference type="PROSITE" id="PS00198">
    <property type="entry name" value="4FE4S_FER_1"/>
    <property type="match status" value="2"/>
</dbReference>
<evidence type="ECO:0000313" key="10">
    <source>
        <dbReference type="EMBL" id="PIZ17579.1"/>
    </source>
</evidence>
<dbReference type="InterPro" id="IPR050572">
    <property type="entry name" value="Fe-S_Ferredoxin"/>
</dbReference>
<protein>
    <recommendedName>
        <fullName evidence="8">Ferredoxin</fullName>
    </recommendedName>
</protein>
<keyword evidence="2" id="KW-0004">4Fe-4S</keyword>
<dbReference type="GO" id="GO:0051539">
    <property type="term" value="F:4 iron, 4 sulfur cluster binding"/>
    <property type="evidence" value="ECO:0007669"/>
    <property type="project" value="UniProtKB-KW"/>
</dbReference>
<keyword evidence="6 8" id="KW-0408">Iron</keyword>
<evidence type="ECO:0000256" key="8">
    <source>
        <dbReference type="RuleBase" id="RU368020"/>
    </source>
</evidence>
<keyword evidence="5 8" id="KW-0249">Electron transport</keyword>
<evidence type="ECO:0000313" key="11">
    <source>
        <dbReference type="Proteomes" id="UP000229307"/>
    </source>
</evidence>
<evidence type="ECO:0000256" key="1">
    <source>
        <dbReference type="ARBA" id="ARBA00022448"/>
    </source>
</evidence>
<dbReference type="Gene3D" id="3.30.70.20">
    <property type="match status" value="2"/>
</dbReference>
<dbReference type="InterPro" id="IPR001080">
    <property type="entry name" value="3Fe4S_ferredoxin"/>
</dbReference>
<evidence type="ECO:0000256" key="2">
    <source>
        <dbReference type="ARBA" id="ARBA00022485"/>
    </source>
</evidence>
<dbReference type="PANTHER" id="PTHR43687:SF6">
    <property type="entry name" value="L-ASPARTATE SEMIALDEHYDE SULFURTRANSFERASE IRON-SULFUR SUBUNIT"/>
    <property type="match status" value="1"/>
</dbReference>
<dbReference type="PRINTS" id="PR00352">
    <property type="entry name" value="3FE4SFRDOXIN"/>
</dbReference>
<keyword evidence="4" id="KW-0677">Repeat</keyword>
<accession>A0A2M7SDL6</accession>
<evidence type="ECO:0000256" key="6">
    <source>
        <dbReference type="ARBA" id="ARBA00023004"/>
    </source>
</evidence>
<comment type="function">
    <text evidence="8">Ferredoxins are iron-sulfur proteins that transfer electrons in a wide variety of metabolic reactions.</text>
</comment>
<dbReference type="Proteomes" id="UP000229307">
    <property type="component" value="Unassembled WGS sequence"/>
</dbReference>
<gene>
    <name evidence="10" type="ORF">COY52_03905</name>
</gene>
<feature type="domain" description="4Fe-4S ferredoxin-type" evidence="9">
    <location>
        <begin position="6"/>
        <end position="35"/>
    </location>
</feature>
<dbReference type="EMBL" id="PFMR01000105">
    <property type="protein sequence ID" value="PIZ17579.1"/>
    <property type="molecule type" value="Genomic_DNA"/>
</dbReference>
<keyword evidence="1 8" id="KW-0813">Transport</keyword>
<organism evidence="10 11">
    <name type="scientific">Candidatus Desantisbacteria bacterium CG_4_10_14_0_8_um_filter_48_22</name>
    <dbReference type="NCBI Taxonomy" id="1974543"/>
    <lineage>
        <taxon>Bacteria</taxon>
        <taxon>Candidatus Desantisiibacteriota</taxon>
    </lineage>
</organism>
<name>A0A2M7SDL6_9BACT</name>
<evidence type="ECO:0000259" key="9">
    <source>
        <dbReference type="PROSITE" id="PS51379"/>
    </source>
</evidence>
<dbReference type="Pfam" id="PF13237">
    <property type="entry name" value="Fer4_10"/>
    <property type="match status" value="1"/>
</dbReference>
<keyword evidence="7 8" id="KW-0411">Iron-sulfur</keyword>
<feature type="domain" description="4Fe-4S ferredoxin-type" evidence="9">
    <location>
        <begin position="36"/>
        <end position="63"/>
    </location>
</feature>
<dbReference type="GO" id="GO:0009055">
    <property type="term" value="F:electron transfer activity"/>
    <property type="evidence" value="ECO:0007669"/>
    <property type="project" value="UniProtKB-UniRule"/>
</dbReference>
<dbReference type="GO" id="GO:0005506">
    <property type="term" value="F:iron ion binding"/>
    <property type="evidence" value="ECO:0007669"/>
    <property type="project" value="UniProtKB-UniRule"/>
</dbReference>
<evidence type="ECO:0000256" key="3">
    <source>
        <dbReference type="ARBA" id="ARBA00022723"/>
    </source>
</evidence>
<evidence type="ECO:0000256" key="5">
    <source>
        <dbReference type="ARBA" id="ARBA00022982"/>
    </source>
</evidence>
<dbReference type="PROSITE" id="PS51379">
    <property type="entry name" value="4FE4S_FER_2"/>
    <property type="match status" value="2"/>
</dbReference>
<keyword evidence="3 8" id="KW-0479">Metal-binding</keyword>
<sequence>MAEEKKKPEIDKEQCTGCGICVDECPNKVLELVNDVATLTKPQSCDGCGKCAEACPNEAIKMK</sequence>